<evidence type="ECO:0000259" key="2">
    <source>
        <dbReference type="Pfam" id="PF13239"/>
    </source>
</evidence>
<keyword evidence="1" id="KW-0812">Transmembrane</keyword>
<dbReference type="InterPro" id="IPR025698">
    <property type="entry name" value="2TM_dom"/>
</dbReference>
<name>A0A1I7NBE4_9BACT</name>
<reference evidence="4" key="1">
    <citation type="submission" date="2016-10" db="EMBL/GenBank/DDBJ databases">
        <authorList>
            <person name="Varghese N."/>
            <person name="Submissions S."/>
        </authorList>
    </citation>
    <scope>NUCLEOTIDE SEQUENCE [LARGE SCALE GENOMIC DNA]</scope>
    <source>
        <strain evidence="4">DSM 14807</strain>
    </source>
</reference>
<proteinExistence type="predicted"/>
<dbReference type="RefSeq" id="WP_092458960.1">
    <property type="nucleotide sequence ID" value="NZ_FPCJ01000001.1"/>
</dbReference>
<dbReference type="Proteomes" id="UP000199537">
    <property type="component" value="Unassembled WGS sequence"/>
</dbReference>
<keyword evidence="1" id="KW-0472">Membrane</keyword>
<keyword evidence="4" id="KW-1185">Reference proteome</keyword>
<dbReference type="AlphaFoldDB" id="A0A1I7NBE4"/>
<feature type="transmembrane region" description="Helical" evidence="1">
    <location>
        <begin position="55"/>
        <end position="73"/>
    </location>
</feature>
<gene>
    <name evidence="3" type="ORF">SAMN05660895_1222</name>
</gene>
<protein>
    <submittedName>
        <fullName evidence="3">2TM domain-containing protein</fullName>
    </submittedName>
</protein>
<dbReference type="STRING" id="1393122.SAMN05660895_1222"/>
<evidence type="ECO:0000313" key="4">
    <source>
        <dbReference type="Proteomes" id="UP000199537"/>
    </source>
</evidence>
<dbReference type="Pfam" id="PF13239">
    <property type="entry name" value="2TM"/>
    <property type="match status" value="1"/>
</dbReference>
<keyword evidence="1" id="KW-1133">Transmembrane helix</keyword>
<evidence type="ECO:0000256" key="1">
    <source>
        <dbReference type="SAM" id="Phobius"/>
    </source>
</evidence>
<feature type="transmembrane region" description="Helical" evidence="1">
    <location>
        <begin position="17"/>
        <end position="35"/>
    </location>
</feature>
<accession>A0A1I7NBE4</accession>
<sequence length="93" mass="11251">MEPKSYARHPYRAPSKAAFFVHLVVYVIAMLVLWLVVYRHRDAQLQGDAYPWEGWFTGTWFLVVVAHFCNTFFDSNKDNQDKYYLKYLWEKEH</sequence>
<dbReference type="OrthoDB" id="8965954at2"/>
<evidence type="ECO:0000313" key="3">
    <source>
        <dbReference type="EMBL" id="SFV31979.1"/>
    </source>
</evidence>
<organism evidence="3 4">
    <name type="scientific">Thermoflavifilum thermophilum</name>
    <dbReference type="NCBI Taxonomy" id="1393122"/>
    <lineage>
        <taxon>Bacteria</taxon>
        <taxon>Pseudomonadati</taxon>
        <taxon>Bacteroidota</taxon>
        <taxon>Chitinophagia</taxon>
        <taxon>Chitinophagales</taxon>
        <taxon>Chitinophagaceae</taxon>
        <taxon>Thermoflavifilum</taxon>
    </lineage>
</organism>
<feature type="domain" description="2TM" evidence="2">
    <location>
        <begin position="15"/>
        <end position="91"/>
    </location>
</feature>
<dbReference type="EMBL" id="FPCJ01000001">
    <property type="protein sequence ID" value="SFV31979.1"/>
    <property type="molecule type" value="Genomic_DNA"/>
</dbReference>